<evidence type="ECO:0000313" key="1">
    <source>
        <dbReference type="EMBL" id="CAA9551277.1"/>
    </source>
</evidence>
<gene>
    <name evidence="1" type="ORF">AVDCRST_MAG81-1920</name>
</gene>
<accession>A0A6J4ULU5</accession>
<name>A0A6J4ULU5_9CYAN</name>
<sequence>CGYLRMLGAIFYLAVKLFCRGLDLFTGLVGQRKNTLCRSLTLRT</sequence>
<dbReference type="EMBL" id="CADCWO010000001">
    <property type="protein sequence ID" value="CAA9551277.1"/>
    <property type="molecule type" value="Genomic_DNA"/>
</dbReference>
<reference evidence="1" key="1">
    <citation type="submission" date="2020-02" db="EMBL/GenBank/DDBJ databases">
        <authorList>
            <person name="Meier V. D."/>
        </authorList>
    </citation>
    <scope>NUCLEOTIDE SEQUENCE</scope>
    <source>
        <strain evidence="1">AVDCRST_MAG81</strain>
    </source>
</reference>
<protein>
    <submittedName>
        <fullName evidence="1">Uncharacterized protein</fullName>
    </submittedName>
</protein>
<feature type="non-terminal residue" evidence="1">
    <location>
        <position position="44"/>
    </location>
</feature>
<feature type="non-terminal residue" evidence="1">
    <location>
        <position position="1"/>
    </location>
</feature>
<proteinExistence type="predicted"/>
<dbReference type="AlphaFoldDB" id="A0A6J4ULU5"/>
<organism evidence="1">
    <name type="scientific">uncultured Synechococcales cyanobacterium</name>
    <dbReference type="NCBI Taxonomy" id="1936017"/>
    <lineage>
        <taxon>Bacteria</taxon>
        <taxon>Bacillati</taxon>
        <taxon>Cyanobacteriota</taxon>
        <taxon>Cyanophyceae</taxon>
        <taxon>Synechococcales</taxon>
        <taxon>environmental samples</taxon>
    </lineage>
</organism>